<keyword evidence="1" id="KW-1133">Transmembrane helix</keyword>
<reference evidence="3 4" key="1">
    <citation type="submission" date="2014-02" db="EMBL/GenBank/DDBJ databases">
        <title>Whole genome shotgun sequence of Rhodococcus wratislaviensis NBRC 100605.</title>
        <authorList>
            <person name="Hosoyama A."/>
            <person name="Tsuchikane K."/>
            <person name="Yoshida I."/>
            <person name="Ohji S."/>
            <person name="Ichikawa N."/>
            <person name="Yamazoe A."/>
            <person name="Fujita N."/>
        </authorList>
    </citation>
    <scope>NUCLEOTIDE SEQUENCE [LARGE SCALE GENOMIC DNA]</scope>
    <source>
        <strain evidence="3 4">NBRC 100605</strain>
    </source>
</reference>
<evidence type="ECO:0000259" key="2">
    <source>
        <dbReference type="Pfam" id="PF10708"/>
    </source>
</evidence>
<evidence type="ECO:0000313" key="3">
    <source>
        <dbReference type="EMBL" id="GAF47206.1"/>
    </source>
</evidence>
<feature type="transmembrane region" description="Helical" evidence="1">
    <location>
        <begin position="6"/>
        <end position="28"/>
    </location>
</feature>
<dbReference type="Pfam" id="PF10708">
    <property type="entry name" value="DUF2510"/>
    <property type="match status" value="1"/>
</dbReference>
<comment type="caution">
    <text evidence="3">The sequence shown here is derived from an EMBL/GenBank/DDBJ whole genome shotgun (WGS) entry which is preliminary data.</text>
</comment>
<dbReference type="AlphaFoldDB" id="X0Q8K3"/>
<dbReference type="EMBL" id="BAWF01000038">
    <property type="protein sequence ID" value="GAF47206.1"/>
    <property type="molecule type" value="Genomic_DNA"/>
</dbReference>
<organism evidence="3 4">
    <name type="scientific">Rhodococcus wratislaviensis NBRC 100605</name>
    <dbReference type="NCBI Taxonomy" id="1219028"/>
    <lineage>
        <taxon>Bacteria</taxon>
        <taxon>Bacillati</taxon>
        <taxon>Actinomycetota</taxon>
        <taxon>Actinomycetes</taxon>
        <taxon>Mycobacteriales</taxon>
        <taxon>Nocardiaceae</taxon>
        <taxon>Rhodococcus</taxon>
    </lineage>
</organism>
<dbReference type="RefSeq" id="WP_162181216.1">
    <property type="nucleotide sequence ID" value="NZ_BAWF01000038.1"/>
</dbReference>
<accession>X0Q8K3</accession>
<dbReference type="Proteomes" id="UP000019491">
    <property type="component" value="Unassembled WGS sequence"/>
</dbReference>
<dbReference type="InterPro" id="IPR018929">
    <property type="entry name" value="DUF2510"/>
</dbReference>
<keyword evidence="4" id="KW-1185">Reference proteome</keyword>
<keyword evidence="1" id="KW-0472">Membrane</keyword>
<gene>
    <name evidence="3" type="ORF">RW1_038_01280</name>
</gene>
<keyword evidence="1" id="KW-0812">Transmembrane</keyword>
<sequence>MSPWHWMIVCAAFAVMLAIIIGVILLIVRVVKSGSKAATAHPASPGWYPDTADARLIRWHDGHHWTEHVQSR</sequence>
<evidence type="ECO:0000256" key="1">
    <source>
        <dbReference type="SAM" id="Phobius"/>
    </source>
</evidence>
<proteinExistence type="predicted"/>
<feature type="domain" description="DUF2510" evidence="2">
    <location>
        <begin position="45"/>
        <end position="70"/>
    </location>
</feature>
<dbReference type="OrthoDB" id="4570549at2"/>
<evidence type="ECO:0000313" key="4">
    <source>
        <dbReference type="Proteomes" id="UP000019491"/>
    </source>
</evidence>
<name>X0Q8K3_RHOWR</name>
<protein>
    <recommendedName>
        <fullName evidence="2">DUF2510 domain-containing protein</fullName>
    </recommendedName>
</protein>